<evidence type="ECO:0000313" key="3">
    <source>
        <dbReference type="Proteomes" id="UP001147695"/>
    </source>
</evidence>
<accession>A0A9W9UP26</accession>
<protein>
    <submittedName>
        <fullName evidence="2">Uncharacterized protein</fullName>
    </submittedName>
</protein>
<dbReference type="InterPro" id="IPR046591">
    <property type="entry name" value="DUF6649"/>
</dbReference>
<evidence type="ECO:0000313" key="2">
    <source>
        <dbReference type="EMBL" id="KAJ5352283.1"/>
    </source>
</evidence>
<feature type="region of interest" description="Disordered" evidence="1">
    <location>
        <begin position="1"/>
        <end position="61"/>
    </location>
</feature>
<gene>
    <name evidence="2" type="ORF">N7452_001257</name>
</gene>
<reference evidence="2" key="1">
    <citation type="submission" date="2022-12" db="EMBL/GenBank/DDBJ databases">
        <authorList>
            <person name="Petersen C."/>
        </authorList>
    </citation>
    <scope>NUCLEOTIDE SEQUENCE</scope>
    <source>
        <strain evidence="2">IBT 35673</strain>
    </source>
</reference>
<sequence>MARDEEIHGKKRPAPADPDAQPLAKRFGRLRIDNRVPIAARAKPKGDSDPSPPSDTMLLDDTPHTTYIHNLEQELADVDSPGLVFAPFAEKVLSVPQSVLYTKPTGTEMVLYTEPTSLTVPQDHDNVRKAILESRARARERNTTAAVSRASDPVPTDTTTTMTTMAMAPETTGGEGDEHDAMEIDE</sequence>
<dbReference type="Pfam" id="PF20354">
    <property type="entry name" value="DUF6649"/>
    <property type="match status" value="1"/>
</dbReference>
<evidence type="ECO:0000256" key="1">
    <source>
        <dbReference type="SAM" id="MobiDB-lite"/>
    </source>
</evidence>
<dbReference type="Proteomes" id="UP001147695">
    <property type="component" value="Unassembled WGS sequence"/>
</dbReference>
<name>A0A9W9UP26_PENBR</name>
<comment type="caution">
    <text evidence="2">The sequence shown here is derived from an EMBL/GenBank/DDBJ whole genome shotgun (WGS) entry which is preliminary data.</text>
</comment>
<feature type="region of interest" description="Disordered" evidence="1">
    <location>
        <begin position="137"/>
        <end position="186"/>
    </location>
</feature>
<feature type="compositionally biased region" description="Low complexity" evidence="1">
    <location>
        <begin position="155"/>
        <end position="172"/>
    </location>
</feature>
<organism evidence="2 3">
    <name type="scientific">Penicillium brevicompactum</name>
    <dbReference type="NCBI Taxonomy" id="5074"/>
    <lineage>
        <taxon>Eukaryota</taxon>
        <taxon>Fungi</taxon>
        <taxon>Dikarya</taxon>
        <taxon>Ascomycota</taxon>
        <taxon>Pezizomycotina</taxon>
        <taxon>Eurotiomycetes</taxon>
        <taxon>Eurotiomycetidae</taxon>
        <taxon>Eurotiales</taxon>
        <taxon>Aspergillaceae</taxon>
        <taxon>Penicillium</taxon>
    </lineage>
</organism>
<dbReference type="AlphaFoldDB" id="A0A9W9UP26"/>
<dbReference type="EMBL" id="JAPZBQ010000001">
    <property type="protein sequence ID" value="KAJ5352283.1"/>
    <property type="molecule type" value="Genomic_DNA"/>
</dbReference>
<proteinExistence type="predicted"/>
<reference evidence="2" key="2">
    <citation type="journal article" date="2023" name="IMA Fungus">
        <title>Comparative genomic study of the Penicillium genus elucidates a diverse pangenome and 15 lateral gene transfer events.</title>
        <authorList>
            <person name="Petersen C."/>
            <person name="Sorensen T."/>
            <person name="Nielsen M.R."/>
            <person name="Sondergaard T.E."/>
            <person name="Sorensen J.L."/>
            <person name="Fitzpatrick D.A."/>
            <person name="Frisvad J.C."/>
            <person name="Nielsen K.L."/>
        </authorList>
    </citation>
    <scope>NUCLEOTIDE SEQUENCE</scope>
    <source>
        <strain evidence="2">IBT 35673</strain>
    </source>
</reference>